<dbReference type="Proteomes" id="UP001210339">
    <property type="component" value="Chromosome"/>
</dbReference>
<evidence type="ECO:0000313" key="4">
    <source>
        <dbReference type="Proteomes" id="UP001210339"/>
    </source>
</evidence>
<evidence type="ECO:0000256" key="2">
    <source>
        <dbReference type="SAM" id="Phobius"/>
    </source>
</evidence>
<organism evidence="3 4">
    <name type="scientific">Peptoniphilus equinus</name>
    <dbReference type="NCBI Taxonomy" id="3016343"/>
    <lineage>
        <taxon>Bacteria</taxon>
        <taxon>Bacillati</taxon>
        <taxon>Bacillota</taxon>
        <taxon>Tissierellia</taxon>
        <taxon>Tissierellales</taxon>
        <taxon>Peptoniphilaceae</taxon>
        <taxon>Peptoniphilus</taxon>
    </lineage>
</organism>
<name>A0ABY7QTR1_9FIRM</name>
<proteinExistence type="predicted"/>
<keyword evidence="2" id="KW-0812">Transmembrane</keyword>
<keyword evidence="2" id="KW-1133">Transmembrane helix</keyword>
<evidence type="ECO:0000313" key="3">
    <source>
        <dbReference type="EMBL" id="WBW49273.1"/>
    </source>
</evidence>
<feature type="coiled-coil region" evidence="1">
    <location>
        <begin position="39"/>
        <end position="66"/>
    </location>
</feature>
<dbReference type="RefSeq" id="WP_271190805.1">
    <property type="nucleotide sequence ID" value="NZ_CP115667.1"/>
</dbReference>
<sequence>MFKVKVKVKKNRNQKKPLYLTLAIVIIMILGVAISYGQLSGLDKELMALESEITELKKNKVTLEADIMGIKNSKDIQEAAMYKLGMVYPNENQIVYIDISEQKATEKVKYNVFLSPILSVLKSFDAE</sequence>
<evidence type="ECO:0000256" key="1">
    <source>
        <dbReference type="SAM" id="Coils"/>
    </source>
</evidence>
<accession>A0ABY7QTR1</accession>
<reference evidence="3 4" key="1">
    <citation type="submission" date="2023-01" db="EMBL/GenBank/DDBJ databases">
        <authorList>
            <person name="Lee S.H."/>
            <person name="Jung H.S."/>
            <person name="Yun J.U."/>
        </authorList>
    </citation>
    <scope>NUCLEOTIDE SEQUENCE [LARGE SCALE GENOMIC DNA]</scope>
    <source>
        <strain evidence="3 4">CBA3646</strain>
    </source>
</reference>
<dbReference type="Pfam" id="PF04977">
    <property type="entry name" value="DivIC"/>
    <property type="match status" value="1"/>
</dbReference>
<keyword evidence="1" id="KW-0175">Coiled coil</keyword>
<dbReference type="InterPro" id="IPR007060">
    <property type="entry name" value="FtsL/DivIC"/>
</dbReference>
<feature type="transmembrane region" description="Helical" evidence="2">
    <location>
        <begin position="20"/>
        <end position="39"/>
    </location>
</feature>
<keyword evidence="2" id="KW-0472">Membrane</keyword>
<dbReference type="EMBL" id="CP115667">
    <property type="protein sequence ID" value="WBW49273.1"/>
    <property type="molecule type" value="Genomic_DNA"/>
</dbReference>
<protein>
    <submittedName>
        <fullName evidence="3">Septum formation initiator family protein</fullName>
    </submittedName>
</protein>
<keyword evidence="4" id="KW-1185">Reference proteome</keyword>
<gene>
    <name evidence="3" type="ORF">O6R05_04480</name>
</gene>